<evidence type="ECO:0000313" key="2">
    <source>
        <dbReference type="Proteomes" id="UP000015106"/>
    </source>
</evidence>
<reference evidence="1" key="3">
    <citation type="submission" date="2022-06" db="UniProtKB">
        <authorList>
            <consortium name="EnsemblPlants"/>
        </authorList>
    </citation>
    <scope>IDENTIFICATION</scope>
</reference>
<name>A0A8R7UP11_TRIUA</name>
<organism evidence="1 2">
    <name type="scientific">Triticum urartu</name>
    <name type="common">Red wild einkorn</name>
    <name type="synonym">Crithodium urartu</name>
    <dbReference type="NCBI Taxonomy" id="4572"/>
    <lineage>
        <taxon>Eukaryota</taxon>
        <taxon>Viridiplantae</taxon>
        <taxon>Streptophyta</taxon>
        <taxon>Embryophyta</taxon>
        <taxon>Tracheophyta</taxon>
        <taxon>Spermatophyta</taxon>
        <taxon>Magnoliopsida</taxon>
        <taxon>Liliopsida</taxon>
        <taxon>Poales</taxon>
        <taxon>Poaceae</taxon>
        <taxon>BOP clade</taxon>
        <taxon>Pooideae</taxon>
        <taxon>Triticodae</taxon>
        <taxon>Triticeae</taxon>
        <taxon>Triticinae</taxon>
        <taxon>Triticum</taxon>
    </lineage>
</organism>
<dbReference type="Gramene" id="TuG1812G0600000910.01.T01">
    <property type="protein sequence ID" value="TuG1812G0600000910.01.T01"/>
    <property type="gene ID" value="TuG1812G0600000910.01"/>
</dbReference>
<accession>A0A8R7UP11</accession>
<reference evidence="1" key="2">
    <citation type="submission" date="2018-03" db="EMBL/GenBank/DDBJ databases">
        <title>The Triticum urartu genome reveals the dynamic nature of wheat genome evolution.</title>
        <authorList>
            <person name="Ling H."/>
            <person name="Ma B."/>
            <person name="Shi X."/>
            <person name="Liu H."/>
            <person name="Dong L."/>
            <person name="Sun H."/>
            <person name="Cao Y."/>
            <person name="Gao Q."/>
            <person name="Zheng S."/>
            <person name="Li Y."/>
            <person name="Yu Y."/>
            <person name="Du H."/>
            <person name="Qi M."/>
            <person name="Li Y."/>
            <person name="Yu H."/>
            <person name="Cui Y."/>
            <person name="Wang N."/>
            <person name="Chen C."/>
            <person name="Wu H."/>
            <person name="Zhao Y."/>
            <person name="Zhang J."/>
            <person name="Li Y."/>
            <person name="Zhou W."/>
            <person name="Zhang B."/>
            <person name="Hu W."/>
            <person name="Eijk M."/>
            <person name="Tang J."/>
            <person name="Witsenboer H."/>
            <person name="Zhao S."/>
            <person name="Li Z."/>
            <person name="Zhang A."/>
            <person name="Wang D."/>
            <person name="Liang C."/>
        </authorList>
    </citation>
    <scope>NUCLEOTIDE SEQUENCE [LARGE SCALE GENOMIC DNA]</scope>
    <source>
        <strain evidence="1">cv. G1812</strain>
    </source>
</reference>
<proteinExistence type="predicted"/>
<reference evidence="2" key="1">
    <citation type="journal article" date="2013" name="Nature">
        <title>Draft genome of the wheat A-genome progenitor Triticum urartu.</title>
        <authorList>
            <person name="Ling H.Q."/>
            <person name="Zhao S."/>
            <person name="Liu D."/>
            <person name="Wang J."/>
            <person name="Sun H."/>
            <person name="Zhang C."/>
            <person name="Fan H."/>
            <person name="Li D."/>
            <person name="Dong L."/>
            <person name="Tao Y."/>
            <person name="Gao C."/>
            <person name="Wu H."/>
            <person name="Li Y."/>
            <person name="Cui Y."/>
            <person name="Guo X."/>
            <person name="Zheng S."/>
            <person name="Wang B."/>
            <person name="Yu K."/>
            <person name="Liang Q."/>
            <person name="Yang W."/>
            <person name="Lou X."/>
            <person name="Chen J."/>
            <person name="Feng M."/>
            <person name="Jian J."/>
            <person name="Zhang X."/>
            <person name="Luo G."/>
            <person name="Jiang Y."/>
            <person name="Liu J."/>
            <person name="Wang Z."/>
            <person name="Sha Y."/>
            <person name="Zhang B."/>
            <person name="Wu H."/>
            <person name="Tang D."/>
            <person name="Shen Q."/>
            <person name="Xue P."/>
            <person name="Zou S."/>
            <person name="Wang X."/>
            <person name="Liu X."/>
            <person name="Wang F."/>
            <person name="Yang Y."/>
            <person name="An X."/>
            <person name="Dong Z."/>
            <person name="Zhang K."/>
            <person name="Zhang X."/>
            <person name="Luo M.C."/>
            <person name="Dvorak J."/>
            <person name="Tong Y."/>
            <person name="Wang J."/>
            <person name="Yang H."/>
            <person name="Li Z."/>
            <person name="Wang D."/>
            <person name="Zhang A."/>
            <person name="Wang J."/>
        </authorList>
    </citation>
    <scope>NUCLEOTIDE SEQUENCE</scope>
    <source>
        <strain evidence="2">cv. G1812</strain>
    </source>
</reference>
<dbReference type="AlphaFoldDB" id="A0A8R7UP11"/>
<evidence type="ECO:0000313" key="1">
    <source>
        <dbReference type="EnsemblPlants" id="TuG1812G0600000910.01.T01"/>
    </source>
</evidence>
<protein>
    <submittedName>
        <fullName evidence="1">Uncharacterized protein</fullName>
    </submittedName>
</protein>
<sequence length="95" mass="10321">MAPGGMGSPGEVHKVPVDVVDDSDVAVRPVDNAPEIIFNVVVRPVHIAPEINSDVVVHPMDIALEIDSHVAIHHGHHPRDRFPCRCLCCGHCPRD</sequence>
<dbReference type="EnsemblPlants" id="TuG1812G0600000910.01.T01">
    <property type="protein sequence ID" value="TuG1812G0600000910.01.T01"/>
    <property type="gene ID" value="TuG1812G0600000910.01"/>
</dbReference>
<keyword evidence="2" id="KW-1185">Reference proteome</keyword>
<dbReference type="Proteomes" id="UP000015106">
    <property type="component" value="Chromosome 6"/>
</dbReference>